<evidence type="ECO:0000313" key="2">
    <source>
        <dbReference type="Proteomes" id="UP001596203"/>
    </source>
</evidence>
<dbReference type="Proteomes" id="UP001596203">
    <property type="component" value="Unassembled WGS sequence"/>
</dbReference>
<accession>A0ABW1K7L9</accession>
<dbReference type="EMBL" id="JBHSPR010000008">
    <property type="protein sequence ID" value="MFC6016818.1"/>
    <property type="molecule type" value="Genomic_DNA"/>
</dbReference>
<evidence type="ECO:0008006" key="3">
    <source>
        <dbReference type="Google" id="ProtNLM"/>
    </source>
</evidence>
<keyword evidence="2" id="KW-1185">Reference proteome</keyword>
<reference evidence="2" key="1">
    <citation type="journal article" date="2019" name="Int. J. Syst. Evol. Microbiol.">
        <title>The Global Catalogue of Microorganisms (GCM) 10K type strain sequencing project: providing services to taxonomists for standard genome sequencing and annotation.</title>
        <authorList>
            <consortium name="The Broad Institute Genomics Platform"/>
            <consortium name="The Broad Institute Genome Sequencing Center for Infectious Disease"/>
            <person name="Wu L."/>
            <person name="Ma J."/>
        </authorList>
    </citation>
    <scope>NUCLEOTIDE SEQUENCE [LARGE SCALE GENOMIC DNA]</scope>
    <source>
        <strain evidence="2">ZS-35-S2</strain>
    </source>
</reference>
<name>A0ABW1K7L9_9ACTN</name>
<proteinExistence type="predicted"/>
<comment type="caution">
    <text evidence="1">The sequence shown here is derived from an EMBL/GenBank/DDBJ whole genome shotgun (WGS) entry which is preliminary data.</text>
</comment>
<dbReference type="RefSeq" id="WP_377420555.1">
    <property type="nucleotide sequence ID" value="NZ_JBHSPR010000008.1"/>
</dbReference>
<protein>
    <recommendedName>
        <fullName evidence="3">Flavin reductase</fullName>
    </recommendedName>
</protein>
<evidence type="ECO:0000313" key="1">
    <source>
        <dbReference type="EMBL" id="MFC6016818.1"/>
    </source>
</evidence>
<sequence length="82" mass="9353">MTSDGPHLLRRPSWRCRACAAAWPCQTARETLLTEYADNRVGLSVYLCATLYDATADLHTLGRDDRPTPRELYGRFIGWVPR</sequence>
<organism evidence="1 2">
    <name type="scientific">Plantactinospora solaniradicis</name>
    <dbReference type="NCBI Taxonomy" id="1723736"/>
    <lineage>
        <taxon>Bacteria</taxon>
        <taxon>Bacillati</taxon>
        <taxon>Actinomycetota</taxon>
        <taxon>Actinomycetes</taxon>
        <taxon>Micromonosporales</taxon>
        <taxon>Micromonosporaceae</taxon>
        <taxon>Plantactinospora</taxon>
    </lineage>
</organism>
<gene>
    <name evidence="1" type="ORF">ACFP2T_11445</name>
</gene>